<dbReference type="SUPFAM" id="SSF51735">
    <property type="entry name" value="NAD(P)-binding Rossmann-fold domains"/>
    <property type="match status" value="1"/>
</dbReference>
<keyword evidence="1 4" id="KW-0479">Metal-binding</keyword>
<dbReference type="OrthoDB" id="5295340at2"/>
<sequence length="346" mass="35500">MKGAVLSAFRAPLEIRDLPEPEVPEGGVVLEVLACGICRSDWHVWSGGDPVDLPHVPGHEYCGEVVAVGEGVTRWAPGDRVIAPFILACGTCPSCASGRQTICPDQALPGFTRAGAFAQRIAVPFADANLAALPPWMDPAIAAAMGCRVTTAWHALTGRAALAPGEWLAIFGGGGIGLSALMLGKALGAKVVVVDIVPEKLNYALSLGAEAVANAAATDAAAAVRDITGGGADVAVEALGVEETTVSALKSLKKLGRMVQVGMPAGDHVTMPIPMDAVYAGQLALFGTRGMPSWRYPSLLNLIEARGLDLSPLVSRRVRLSDASTELAAFDGPAAPGVAVITDLSS</sequence>
<evidence type="ECO:0000313" key="6">
    <source>
        <dbReference type="EMBL" id="PRY21502.1"/>
    </source>
</evidence>
<dbReference type="SMART" id="SM00829">
    <property type="entry name" value="PKS_ER"/>
    <property type="match status" value="1"/>
</dbReference>
<evidence type="ECO:0000256" key="2">
    <source>
        <dbReference type="ARBA" id="ARBA00022833"/>
    </source>
</evidence>
<name>A0A2T0RK60_9RHOB</name>
<evidence type="ECO:0000259" key="5">
    <source>
        <dbReference type="SMART" id="SM00829"/>
    </source>
</evidence>
<dbReference type="GO" id="GO:0008270">
    <property type="term" value="F:zinc ion binding"/>
    <property type="evidence" value="ECO:0007669"/>
    <property type="project" value="InterPro"/>
</dbReference>
<dbReference type="GO" id="GO:0016616">
    <property type="term" value="F:oxidoreductase activity, acting on the CH-OH group of donors, NAD or NADP as acceptor"/>
    <property type="evidence" value="ECO:0007669"/>
    <property type="project" value="UniProtKB-ARBA"/>
</dbReference>
<dbReference type="InterPro" id="IPR036291">
    <property type="entry name" value="NAD(P)-bd_dom_sf"/>
</dbReference>
<dbReference type="InterPro" id="IPR011032">
    <property type="entry name" value="GroES-like_sf"/>
</dbReference>
<dbReference type="PANTHER" id="PTHR43401">
    <property type="entry name" value="L-THREONINE 3-DEHYDROGENASE"/>
    <property type="match status" value="1"/>
</dbReference>
<dbReference type="Proteomes" id="UP000239480">
    <property type="component" value="Unassembled WGS sequence"/>
</dbReference>
<evidence type="ECO:0000256" key="1">
    <source>
        <dbReference type="ARBA" id="ARBA00022723"/>
    </source>
</evidence>
<dbReference type="InterPro" id="IPR013154">
    <property type="entry name" value="ADH-like_N"/>
</dbReference>
<gene>
    <name evidence="6" type="ORF">CLV78_109115</name>
</gene>
<dbReference type="RefSeq" id="WP_106206876.1">
    <property type="nucleotide sequence ID" value="NZ_PVTD01000009.1"/>
</dbReference>
<dbReference type="Pfam" id="PF08240">
    <property type="entry name" value="ADH_N"/>
    <property type="match status" value="1"/>
</dbReference>
<dbReference type="PANTHER" id="PTHR43401:SF5">
    <property type="entry name" value="ALCOHOL DEHYDROGENASE-RELATED"/>
    <property type="match status" value="1"/>
</dbReference>
<evidence type="ECO:0000256" key="4">
    <source>
        <dbReference type="RuleBase" id="RU361277"/>
    </source>
</evidence>
<proteinExistence type="inferred from homology"/>
<comment type="caution">
    <text evidence="6">The sequence shown here is derived from an EMBL/GenBank/DDBJ whole genome shotgun (WGS) entry which is preliminary data.</text>
</comment>
<dbReference type="InterPro" id="IPR050129">
    <property type="entry name" value="Zn_alcohol_dh"/>
</dbReference>
<feature type="domain" description="Enoyl reductase (ER)" evidence="5">
    <location>
        <begin position="4"/>
        <end position="341"/>
    </location>
</feature>
<dbReference type="InterPro" id="IPR002328">
    <property type="entry name" value="ADH_Zn_CS"/>
</dbReference>
<evidence type="ECO:0000313" key="7">
    <source>
        <dbReference type="Proteomes" id="UP000239480"/>
    </source>
</evidence>
<dbReference type="SUPFAM" id="SSF50129">
    <property type="entry name" value="GroES-like"/>
    <property type="match status" value="1"/>
</dbReference>
<keyword evidence="7" id="KW-1185">Reference proteome</keyword>
<comment type="cofactor">
    <cofactor evidence="4">
        <name>Zn(2+)</name>
        <dbReference type="ChEBI" id="CHEBI:29105"/>
    </cofactor>
</comment>
<protein>
    <submittedName>
        <fullName evidence="6">Alcohol dehydrogenase</fullName>
    </submittedName>
</protein>
<comment type="similarity">
    <text evidence="4">Belongs to the zinc-containing alcohol dehydrogenase family.</text>
</comment>
<dbReference type="AlphaFoldDB" id="A0A2T0RK60"/>
<keyword evidence="2 4" id="KW-0862">Zinc</keyword>
<dbReference type="PROSITE" id="PS00059">
    <property type="entry name" value="ADH_ZINC"/>
    <property type="match status" value="1"/>
</dbReference>
<dbReference type="InterPro" id="IPR020843">
    <property type="entry name" value="ER"/>
</dbReference>
<dbReference type="Pfam" id="PF00107">
    <property type="entry name" value="ADH_zinc_N"/>
    <property type="match status" value="1"/>
</dbReference>
<reference evidence="6 7" key="1">
    <citation type="submission" date="2018-03" db="EMBL/GenBank/DDBJ databases">
        <title>Genomic Encyclopedia of Archaeal and Bacterial Type Strains, Phase II (KMG-II): from individual species to whole genera.</title>
        <authorList>
            <person name="Goeker M."/>
        </authorList>
    </citation>
    <scope>NUCLEOTIDE SEQUENCE [LARGE SCALE GENOMIC DNA]</scope>
    <source>
        <strain evidence="6 7">DSM 29328</strain>
    </source>
</reference>
<dbReference type="Gene3D" id="3.90.180.10">
    <property type="entry name" value="Medium-chain alcohol dehydrogenases, catalytic domain"/>
    <property type="match status" value="1"/>
</dbReference>
<evidence type="ECO:0000256" key="3">
    <source>
        <dbReference type="ARBA" id="ARBA00023002"/>
    </source>
</evidence>
<organism evidence="6 7">
    <name type="scientific">Aliiruegeria haliotis</name>
    <dbReference type="NCBI Taxonomy" id="1280846"/>
    <lineage>
        <taxon>Bacteria</taxon>
        <taxon>Pseudomonadati</taxon>
        <taxon>Pseudomonadota</taxon>
        <taxon>Alphaproteobacteria</taxon>
        <taxon>Rhodobacterales</taxon>
        <taxon>Roseobacteraceae</taxon>
        <taxon>Aliiruegeria</taxon>
    </lineage>
</organism>
<dbReference type="EMBL" id="PVTD01000009">
    <property type="protein sequence ID" value="PRY21502.1"/>
    <property type="molecule type" value="Genomic_DNA"/>
</dbReference>
<keyword evidence="3" id="KW-0560">Oxidoreductase</keyword>
<accession>A0A2T0RK60</accession>
<dbReference type="InterPro" id="IPR013149">
    <property type="entry name" value="ADH-like_C"/>
</dbReference>